<dbReference type="OrthoDB" id="573467at2"/>
<gene>
    <name evidence="1" type="ORF">F896_01346</name>
</gene>
<accession>R9B8X2</accession>
<evidence type="ECO:0000313" key="1">
    <source>
        <dbReference type="EMBL" id="EOR08816.1"/>
    </source>
</evidence>
<dbReference type="RefSeq" id="WP_016163124.1">
    <property type="nucleotide sequence ID" value="NZ_KE007347.1"/>
</dbReference>
<sequence length="62" mass="7178">MPACPVGADEVILEALERLGIKYTLVSLLLHIWQGNQRKSLLLEKLKRHVYFNDIYLRGVKN</sequence>
<dbReference type="EMBL" id="AQFL01000009">
    <property type="protein sequence ID" value="EOR08816.1"/>
    <property type="molecule type" value="Genomic_DNA"/>
</dbReference>
<dbReference type="Proteomes" id="UP000016203">
    <property type="component" value="Unassembled WGS sequence"/>
</dbReference>
<organism evidence="1 2">
    <name type="scientific">Acinetobacter genomosp. 15BJ</name>
    <dbReference type="NCBI Taxonomy" id="106651"/>
    <lineage>
        <taxon>Bacteria</taxon>
        <taxon>Pseudomonadati</taxon>
        <taxon>Pseudomonadota</taxon>
        <taxon>Gammaproteobacteria</taxon>
        <taxon>Moraxellales</taxon>
        <taxon>Moraxellaceae</taxon>
        <taxon>Acinetobacter</taxon>
    </lineage>
</organism>
<dbReference type="PATRIC" id="fig|1217699.3.peg.1301"/>
<evidence type="ECO:0000313" key="2">
    <source>
        <dbReference type="Proteomes" id="UP000016203"/>
    </source>
</evidence>
<proteinExistence type="predicted"/>
<reference evidence="1 2" key="1">
    <citation type="submission" date="2013-03" db="EMBL/GenBank/DDBJ databases">
        <title>The Genome Sequence of Acinetobacter sp. CIP 110321.</title>
        <authorList>
            <consortium name="The Broad Institute Genome Sequencing Platform"/>
            <consortium name="The Broad Institute Genome Sequencing Center for Infectious Disease"/>
            <person name="Cerqueira G."/>
            <person name="Feldgarden M."/>
            <person name="Courvalin P."/>
            <person name="Perichon B."/>
            <person name="Grillot-Courvalin C."/>
            <person name="Clermont D."/>
            <person name="Rocha E."/>
            <person name="Yoon E.-J."/>
            <person name="Nemec A."/>
            <person name="Walker B."/>
            <person name="Young S.K."/>
            <person name="Zeng Q."/>
            <person name="Gargeya S."/>
            <person name="Fitzgerald M."/>
            <person name="Haas B."/>
            <person name="Abouelleil A."/>
            <person name="Alvarado L."/>
            <person name="Arachchi H.M."/>
            <person name="Berlin A.M."/>
            <person name="Chapman S.B."/>
            <person name="Dewar J."/>
            <person name="Goldberg J."/>
            <person name="Griggs A."/>
            <person name="Gujja S."/>
            <person name="Hansen M."/>
            <person name="Howarth C."/>
            <person name="Imamovic A."/>
            <person name="Larimer J."/>
            <person name="McCowan C."/>
            <person name="Murphy C."/>
            <person name="Neiman D."/>
            <person name="Pearson M."/>
            <person name="Priest M."/>
            <person name="Roberts A."/>
            <person name="Saif S."/>
            <person name="Shea T."/>
            <person name="Sisk P."/>
            <person name="Sykes S."/>
            <person name="Wortman J."/>
            <person name="Nusbaum C."/>
            <person name="Birren B."/>
        </authorList>
    </citation>
    <scope>NUCLEOTIDE SEQUENCE [LARGE SCALE GENOMIC DNA]</scope>
    <source>
        <strain evidence="1 2">CIP 110321</strain>
    </source>
</reference>
<protein>
    <submittedName>
        <fullName evidence="1">Uncharacterized protein</fullName>
    </submittedName>
</protein>
<dbReference type="HOGENOM" id="CLU_2893656_0_0_6"/>
<comment type="caution">
    <text evidence="1">The sequence shown here is derived from an EMBL/GenBank/DDBJ whole genome shotgun (WGS) entry which is preliminary data.</text>
</comment>
<name>R9B8X2_9GAMM</name>
<dbReference type="AlphaFoldDB" id="R9B8X2"/>